<dbReference type="EMBL" id="DSTK01000026">
    <property type="protein sequence ID" value="HFK97413.1"/>
    <property type="molecule type" value="Genomic_DNA"/>
</dbReference>
<sequence>MIPGAALFLLACAALAHEVLLVRLLHIVHEHHFAFMILSLALLGYGAGATGLTLAQRFLCKRPAAVFAAAAVFLSWAVLLSVPGLSRLFFNPLEILWDVRQTARLAALYLSLSVPFFAAGLATGLAFRTRPEKIHRLYLADLSGAALGAALAVGLLQTVDAVWALRLVSAVAASAALLVRAGNFLSRASICVLANLALQVLVPHAALMPSPNPYKGLAYARELPETRLTAERFGPMGWVAVLESPRVPFRSLSGWSLSCAAQAPSTPLGLFVDGAGPVPLFSKDAFPADFSFRDCLMITLPYRLAAFNRQSPQGLRALLLGLHGNLETVVARLEGVAFLDVVERNAHVAQIVPHLAWGFDFKDGLGAVRVHVGDPRRILHRHTEHYDVIHPVTVGVLSASAAGGASLMEVHDATVEAFGTFLDRLTPDGYLALPHSLSVPPQATLRFVATAEEALRRRGAGSPQRHMAVIHDWNTALLLVKKSEIRSEEQDFIRRFAVERSFDMAYLPDMTRKDAQRFHVAFQGSLHGAVTALLSDRAKEFMKTFPFSIEPVTDNRPYVFHFFRWKTFGALLRAEHGRGVSLLSWGVPVLLAALAQACAAAVLFIAAPLAFSFKAVFRRSMKTFGKTLIYFGSLGLAFLFVETVMIQKNVFLLGHPVYGFAGTVGPFLLWAGLGSLASTGWVRWLETRRFLRRRNVLSFTAVCAGAMVGFYGMVWVHLVPWAHGLHDALRWAYAVLGPAPVAFFLGMPMPLGLRSLGCTDPDLVPWAWAINGCASVISALAAALTAMTYGFAAVLAASAALYGLAASSAPRMDGSA</sequence>
<feature type="transmembrane region" description="Helical" evidence="1">
    <location>
        <begin position="106"/>
        <end position="127"/>
    </location>
</feature>
<feature type="transmembrane region" description="Helical" evidence="1">
    <location>
        <begin position="628"/>
        <end position="647"/>
    </location>
</feature>
<reference evidence="2" key="1">
    <citation type="journal article" date="2020" name="mSystems">
        <title>Genome- and Community-Level Interaction Insights into Carbon Utilization and Element Cycling Functions of Hydrothermarchaeota in Hydrothermal Sediment.</title>
        <authorList>
            <person name="Zhou Z."/>
            <person name="Liu Y."/>
            <person name="Xu W."/>
            <person name="Pan J."/>
            <person name="Luo Z.H."/>
            <person name="Li M."/>
        </authorList>
    </citation>
    <scope>NUCLEOTIDE SEQUENCE [LARGE SCALE GENOMIC DNA]</scope>
    <source>
        <strain evidence="2">SpSt-456</strain>
    </source>
</reference>
<evidence type="ECO:0000256" key="1">
    <source>
        <dbReference type="SAM" id="Phobius"/>
    </source>
</evidence>
<feature type="transmembrane region" description="Helical" evidence="1">
    <location>
        <begin position="731"/>
        <end position="751"/>
    </location>
</feature>
<protein>
    <recommendedName>
        <fullName evidence="3">Spermidine synthase</fullName>
    </recommendedName>
</protein>
<comment type="caution">
    <text evidence="2">The sequence shown here is derived from an EMBL/GenBank/DDBJ whole genome shotgun (WGS) entry which is preliminary data.</text>
</comment>
<feature type="transmembrane region" description="Helical" evidence="1">
    <location>
        <begin position="139"/>
        <end position="157"/>
    </location>
</feature>
<gene>
    <name evidence="2" type="ORF">ENS06_08850</name>
</gene>
<dbReference type="Gene3D" id="3.40.50.150">
    <property type="entry name" value="Vaccinia Virus protein VP39"/>
    <property type="match status" value="1"/>
</dbReference>
<evidence type="ECO:0000313" key="2">
    <source>
        <dbReference type="EMBL" id="HFK97413.1"/>
    </source>
</evidence>
<evidence type="ECO:0008006" key="3">
    <source>
        <dbReference type="Google" id="ProtNLM"/>
    </source>
</evidence>
<feature type="transmembrane region" description="Helical" evidence="1">
    <location>
        <begin position="667"/>
        <end position="684"/>
    </location>
</feature>
<accession>A0A832A2M4</accession>
<dbReference type="AlphaFoldDB" id="A0A832A2M4"/>
<keyword evidence="1" id="KW-0812">Transmembrane</keyword>
<keyword evidence="1" id="KW-0472">Membrane</keyword>
<keyword evidence="1" id="KW-1133">Transmembrane helix</keyword>
<feature type="transmembrane region" description="Helical" evidence="1">
    <location>
        <begin position="763"/>
        <end position="783"/>
    </location>
</feature>
<feature type="transmembrane region" description="Helical" evidence="1">
    <location>
        <begin position="32"/>
        <end position="52"/>
    </location>
</feature>
<feature type="transmembrane region" description="Helical" evidence="1">
    <location>
        <begin position="789"/>
        <end position="809"/>
    </location>
</feature>
<proteinExistence type="predicted"/>
<name>A0A832A2M4_9BACT</name>
<feature type="transmembrane region" description="Helical" evidence="1">
    <location>
        <begin position="582"/>
        <end position="607"/>
    </location>
</feature>
<feature type="transmembrane region" description="Helical" evidence="1">
    <location>
        <begin position="696"/>
        <end position="719"/>
    </location>
</feature>
<feature type="transmembrane region" description="Helical" evidence="1">
    <location>
        <begin position="188"/>
        <end position="207"/>
    </location>
</feature>
<dbReference type="SUPFAM" id="SSF53335">
    <property type="entry name" value="S-adenosyl-L-methionine-dependent methyltransferases"/>
    <property type="match status" value="1"/>
</dbReference>
<feature type="transmembrane region" description="Helical" evidence="1">
    <location>
        <begin position="64"/>
        <end position="86"/>
    </location>
</feature>
<feature type="transmembrane region" description="Helical" evidence="1">
    <location>
        <begin position="163"/>
        <end position="181"/>
    </location>
</feature>
<dbReference type="InterPro" id="IPR029063">
    <property type="entry name" value="SAM-dependent_MTases_sf"/>
</dbReference>
<organism evidence="2">
    <name type="scientific">Desulfacinum infernum</name>
    <dbReference type="NCBI Taxonomy" id="35837"/>
    <lineage>
        <taxon>Bacteria</taxon>
        <taxon>Pseudomonadati</taxon>
        <taxon>Thermodesulfobacteriota</taxon>
        <taxon>Syntrophobacteria</taxon>
        <taxon>Syntrophobacterales</taxon>
        <taxon>Syntrophobacteraceae</taxon>
        <taxon>Desulfacinum</taxon>
    </lineage>
</organism>